<feature type="region of interest" description="Disordered" evidence="1">
    <location>
        <begin position="109"/>
        <end position="135"/>
    </location>
</feature>
<protein>
    <submittedName>
        <fullName evidence="3">Uncharacterized protein</fullName>
    </submittedName>
</protein>
<name>A0A2A2J4E4_9BILA</name>
<sequence>MPFFLYCLLVYCVISVSSISSSQSDDISTRFKRRNNKHVLESHLIDEYAEDLGAEDESDQIDSSNESGQRRILSLESEEGDLFEVDRQLQLDEAHRIALRFGRRVNGAAAHRAISKKKKKGKGKDKGKSKRKAGAVTFRPARSAIDQTTPASPAISKQSNVIQVFGIRINRPAASQLLAGKSAEKKKNGSSKKKSIGSDGKEIYEALHVNMTGKQCPPLFMASNGSMTDQCSNYKFIQKHFAMGMDSREPLTSDRVEVQSCMRMVHCKETSMFVK</sequence>
<feature type="region of interest" description="Disordered" evidence="1">
    <location>
        <begin position="178"/>
        <end position="197"/>
    </location>
</feature>
<dbReference type="AlphaFoldDB" id="A0A2A2J4E4"/>
<feature type="chain" id="PRO_5012290845" evidence="2">
    <location>
        <begin position="25"/>
        <end position="275"/>
    </location>
</feature>
<reference evidence="3 4" key="1">
    <citation type="journal article" date="2017" name="Curr. Biol.">
        <title>Genome architecture and evolution of a unichromosomal asexual nematode.</title>
        <authorList>
            <person name="Fradin H."/>
            <person name="Zegar C."/>
            <person name="Gutwein M."/>
            <person name="Lucas J."/>
            <person name="Kovtun M."/>
            <person name="Corcoran D."/>
            <person name="Baugh L.R."/>
            <person name="Kiontke K."/>
            <person name="Gunsalus K."/>
            <person name="Fitch D.H."/>
            <person name="Piano F."/>
        </authorList>
    </citation>
    <scope>NUCLEOTIDE SEQUENCE [LARGE SCALE GENOMIC DNA]</scope>
    <source>
        <strain evidence="3">PF1309</strain>
    </source>
</reference>
<evidence type="ECO:0000313" key="4">
    <source>
        <dbReference type="Proteomes" id="UP000218231"/>
    </source>
</evidence>
<dbReference type="Proteomes" id="UP000218231">
    <property type="component" value="Unassembled WGS sequence"/>
</dbReference>
<keyword evidence="2" id="KW-0732">Signal</keyword>
<feature type="compositionally biased region" description="Basic residues" evidence="1">
    <location>
        <begin position="113"/>
        <end position="133"/>
    </location>
</feature>
<feature type="signal peptide" evidence="2">
    <location>
        <begin position="1"/>
        <end position="24"/>
    </location>
</feature>
<proteinExistence type="predicted"/>
<organism evidence="3 4">
    <name type="scientific">Diploscapter pachys</name>
    <dbReference type="NCBI Taxonomy" id="2018661"/>
    <lineage>
        <taxon>Eukaryota</taxon>
        <taxon>Metazoa</taxon>
        <taxon>Ecdysozoa</taxon>
        <taxon>Nematoda</taxon>
        <taxon>Chromadorea</taxon>
        <taxon>Rhabditida</taxon>
        <taxon>Rhabditina</taxon>
        <taxon>Rhabditomorpha</taxon>
        <taxon>Rhabditoidea</taxon>
        <taxon>Rhabditidae</taxon>
        <taxon>Diploscapter</taxon>
    </lineage>
</organism>
<accession>A0A2A2J4E4</accession>
<evidence type="ECO:0000256" key="1">
    <source>
        <dbReference type="SAM" id="MobiDB-lite"/>
    </source>
</evidence>
<evidence type="ECO:0000313" key="3">
    <source>
        <dbReference type="EMBL" id="PAV56531.1"/>
    </source>
</evidence>
<gene>
    <name evidence="3" type="ORF">WR25_14904</name>
</gene>
<evidence type="ECO:0000256" key="2">
    <source>
        <dbReference type="SAM" id="SignalP"/>
    </source>
</evidence>
<keyword evidence="4" id="KW-1185">Reference proteome</keyword>
<dbReference type="EMBL" id="LIAE01010698">
    <property type="protein sequence ID" value="PAV56531.1"/>
    <property type="molecule type" value="Genomic_DNA"/>
</dbReference>
<comment type="caution">
    <text evidence="3">The sequence shown here is derived from an EMBL/GenBank/DDBJ whole genome shotgun (WGS) entry which is preliminary data.</text>
</comment>